<proteinExistence type="predicted"/>
<name>A0A8S9HJC6_BRACR</name>
<feature type="compositionally biased region" description="Basic residues" evidence="1">
    <location>
        <begin position="145"/>
        <end position="165"/>
    </location>
</feature>
<comment type="caution">
    <text evidence="2">The sequence shown here is derived from an EMBL/GenBank/DDBJ whole genome shotgun (WGS) entry which is preliminary data.</text>
</comment>
<reference evidence="2" key="1">
    <citation type="submission" date="2019-12" db="EMBL/GenBank/DDBJ databases">
        <title>Genome sequencing and annotation of Brassica cretica.</title>
        <authorList>
            <person name="Studholme D.J."/>
            <person name="Sarris P.F."/>
        </authorList>
    </citation>
    <scope>NUCLEOTIDE SEQUENCE</scope>
    <source>
        <strain evidence="2">PFS-001/15</strain>
        <tissue evidence="2">Leaf</tissue>
    </source>
</reference>
<feature type="region of interest" description="Disordered" evidence="1">
    <location>
        <begin position="129"/>
        <end position="165"/>
    </location>
</feature>
<evidence type="ECO:0000313" key="2">
    <source>
        <dbReference type="EMBL" id="KAF2556887.1"/>
    </source>
</evidence>
<organism evidence="2 3">
    <name type="scientific">Brassica cretica</name>
    <name type="common">Mustard</name>
    <dbReference type="NCBI Taxonomy" id="69181"/>
    <lineage>
        <taxon>Eukaryota</taxon>
        <taxon>Viridiplantae</taxon>
        <taxon>Streptophyta</taxon>
        <taxon>Embryophyta</taxon>
        <taxon>Tracheophyta</taxon>
        <taxon>Spermatophyta</taxon>
        <taxon>Magnoliopsida</taxon>
        <taxon>eudicotyledons</taxon>
        <taxon>Gunneridae</taxon>
        <taxon>Pentapetalae</taxon>
        <taxon>rosids</taxon>
        <taxon>malvids</taxon>
        <taxon>Brassicales</taxon>
        <taxon>Brassicaceae</taxon>
        <taxon>Brassiceae</taxon>
        <taxon>Brassica</taxon>
    </lineage>
</organism>
<sequence>MMAPSTLKSEPVEQGKECNYRIFQWSKSLRPTTLHLREPEKRLLLQVAFTPMSRLRLSRYVFEGYPQSSQGRVRTKSHPSAESTLYITEPTPHLTELRIKPPNWICLQICNQVTKCNARATVSKLWTDEPRGKRLIKNPTTNPKSRPKPRPPLHLTRRRSRSPSV</sequence>
<dbReference type="EMBL" id="QGKW02001940">
    <property type="protein sequence ID" value="KAF2556887.1"/>
    <property type="molecule type" value="Genomic_DNA"/>
</dbReference>
<evidence type="ECO:0000313" key="3">
    <source>
        <dbReference type="Proteomes" id="UP000712281"/>
    </source>
</evidence>
<gene>
    <name evidence="2" type="ORF">F2Q68_00014237</name>
</gene>
<accession>A0A8S9HJC6</accession>
<dbReference type="AlphaFoldDB" id="A0A8S9HJC6"/>
<evidence type="ECO:0000256" key="1">
    <source>
        <dbReference type="SAM" id="MobiDB-lite"/>
    </source>
</evidence>
<dbReference type="Proteomes" id="UP000712281">
    <property type="component" value="Unassembled WGS sequence"/>
</dbReference>
<protein>
    <submittedName>
        <fullName evidence="2">Uncharacterized protein</fullName>
    </submittedName>
</protein>